<proteinExistence type="predicted"/>
<evidence type="ECO:0000256" key="1">
    <source>
        <dbReference type="SAM" id="SignalP"/>
    </source>
</evidence>
<gene>
    <name evidence="3" type="primary">LOC113203124</name>
</gene>
<keyword evidence="1" id="KW-0732">Signal</keyword>
<reference evidence="3" key="1">
    <citation type="submission" date="2025-08" db="UniProtKB">
        <authorList>
            <consortium name="RefSeq"/>
        </authorList>
    </citation>
    <scope>IDENTIFICATION</scope>
    <source>
        <tissue evidence="3">Whole organism</tissue>
    </source>
</reference>
<dbReference type="AlphaFoldDB" id="A0A6J1S2L1"/>
<keyword evidence="2" id="KW-1185">Reference proteome</keyword>
<sequence>MIMASTLLALTLCSAGIQGKAINSVIGPFIAYAERFYMCETDNQPLLWRWFLRATHFNPLRPKELQRLTGNVTATGGLLDDSDWLKIIVDTRSNNQWKENAYVFKFNDHACLTIKVNIPDFYEKLLKKRNVKGACFFRPGVYEINDAPMNWTFPNVPIFPYGQYRYRLMIATLAWPGMCKQGDSGRGLGCQVTCDPGI</sequence>
<protein>
    <submittedName>
        <fullName evidence="3">Uncharacterized protein LOC113203124 isoform X2</fullName>
    </submittedName>
</protein>
<feature type="chain" id="PRO_5038733679" evidence="1">
    <location>
        <begin position="20"/>
        <end position="198"/>
    </location>
</feature>
<feature type="signal peptide" evidence="1">
    <location>
        <begin position="1"/>
        <end position="19"/>
    </location>
</feature>
<evidence type="ECO:0000313" key="2">
    <source>
        <dbReference type="Proteomes" id="UP000504606"/>
    </source>
</evidence>
<dbReference type="RefSeq" id="XP_026273425.2">
    <property type="nucleotide sequence ID" value="XM_026417640.2"/>
</dbReference>
<dbReference type="Proteomes" id="UP000504606">
    <property type="component" value="Unplaced"/>
</dbReference>
<accession>A0A6J1S2L1</accession>
<dbReference type="GeneID" id="113203124"/>
<evidence type="ECO:0000313" key="3">
    <source>
        <dbReference type="RefSeq" id="XP_026273425.2"/>
    </source>
</evidence>
<name>A0A6J1S2L1_FRAOC</name>
<organism evidence="2 3">
    <name type="scientific">Frankliniella occidentalis</name>
    <name type="common">Western flower thrips</name>
    <name type="synonym">Euthrips occidentalis</name>
    <dbReference type="NCBI Taxonomy" id="133901"/>
    <lineage>
        <taxon>Eukaryota</taxon>
        <taxon>Metazoa</taxon>
        <taxon>Ecdysozoa</taxon>
        <taxon>Arthropoda</taxon>
        <taxon>Hexapoda</taxon>
        <taxon>Insecta</taxon>
        <taxon>Pterygota</taxon>
        <taxon>Neoptera</taxon>
        <taxon>Paraneoptera</taxon>
        <taxon>Thysanoptera</taxon>
        <taxon>Terebrantia</taxon>
        <taxon>Thripoidea</taxon>
        <taxon>Thripidae</taxon>
        <taxon>Frankliniella</taxon>
    </lineage>
</organism>
<dbReference type="KEGG" id="foc:113203124"/>